<keyword evidence="1" id="KW-0175">Coiled coil</keyword>
<reference evidence="2" key="1">
    <citation type="submission" date="2020-06" db="EMBL/GenBank/DDBJ databases">
        <authorList>
            <person name="Li T."/>
            <person name="Hu X."/>
            <person name="Zhang T."/>
            <person name="Song X."/>
            <person name="Zhang H."/>
            <person name="Dai N."/>
            <person name="Sheng W."/>
            <person name="Hou X."/>
            <person name="Wei L."/>
        </authorList>
    </citation>
    <scope>NUCLEOTIDE SEQUENCE</scope>
    <source>
        <strain evidence="2">G02</strain>
        <tissue evidence="2">Leaf</tissue>
    </source>
</reference>
<dbReference type="AlphaFoldDB" id="A0AAW2KLI5"/>
<reference evidence="2" key="2">
    <citation type="journal article" date="2024" name="Plant">
        <title>Genomic evolution and insights into agronomic trait innovations of Sesamum species.</title>
        <authorList>
            <person name="Miao H."/>
            <person name="Wang L."/>
            <person name="Qu L."/>
            <person name="Liu H."/>
            <person name="Sun Y."/>
            <person name="Le M."/>
            <person name="Wang Q."/>
            <person name="Wei S."/>
            <person name="Zheng Y."/>
            <person name="Lin W."/>
            <person name="Duan Y."/>
            <person name="Cao H."/>
            <person name="Xiong S."/>
            <person name="Wang X."/>
            <person name="Wei L."/>
            <person name="Li C."/>
            <person name="Ma Q."/>
            <person name="Ju M."/>
            <person name="Zhao R."/>
            <person name="Li G."/>
            <person name="Mu C."/>
            <person name="Tian Q."/>
            <person name="Mei H."/>
            <person name="Zhang T."/>
            <person name="Gao T."/>
            <person name="Zhang H."/>
        </authorList>
    </citation>
    <scope>NUCLEOTIDE SEQUENCE</scope>
    <source>
        <strain evidence="2">G02</strain>
    </source>
</reference>
<evidence type="ECO:0008006" key="3">
    <source>
        <dbReference type="Google" id="ProtNLM"/>
    </source>
</evidence>
<sequence>MILPVFKLGTLALKTLCKPIGNRIKKEAGFNPRFRQSIINIAQANHRLTTTLQRRIYGHATDVAIRPLNEEKAVQAAADLLGELFVFTVAGVAVVFEVQRSSRSEARKEELRKQELELEQMESNSIVDLRTFMVMRQRDEELAREVEQLKHRLAELEQLTKDRGLSGVFNFSRSKATDNKTKDTHSS</sequence>
<gene>
    <name evidence="2" type="ORF">Sradi_6100900</name>
</gene>
<protein>
    <recommendedName>
        <fullName evidence="3">OPA3-like protein</fullName>
    </recommendedName>
</protein>
<feature type="coiled-coil region" evidence="1">
    <location>
        <begin position="99"/>
        <end position="159"/>
    </location>
</feature>
<name>A0AAW2KLI5_SESRA</name>
<comment type="caution">
    <text evidence="2">The sequence shown here is derived from an EMBL/GenBank/DDBJ whole genome shotgun (WGS) entry which is preliminary data.</text>
</comment>
<dbReference type="PANTHER" id="PTHR12499">
    <property type="entry name" value="OPTIC ATROPHY 3 PROTEIN OPA3"/>
    <property type="match status" value="1"/>
</dbReference>
<organism evidence="2">
    <name type="scientific">Sesamum radiatum</name>
    <name type="common">Black benniseed</name>
    <dbReference type="NCBI Taxonomy" id="300843"/>
    <lineage>
        <taxon>Eukaryota</taxon>
        <taxon>Viridiplantae</taxon>
        <taxon>Streptophyta</taxon>
        <taxon>Embryophyta</taxon>
        <taxon>Tracheophyta</taxon>
        <taxon>Spermatophyta</taxon>
        <taxon>Magnoliopsida</taxon>
        <taxon>eudicotyledons</taxon>
        <taxon>Gunneridae</taxon>
        <taxon>Pentapetalae</taxon>
        <taxon>asterids</taxon>
        <taxon>lamiids</taxon>
        <taxon>Lamiales</taxon>
        <taxon>Pedaliaceae</taxon>
        <taxon>Sesamum</taxon>
    </lineage>
</organism>
<dbReference type="PANTHER" id="PTHR12499:SF22">
    <property type="entry name" value="OS02G0312500 PROTEIN"/>
    <property type="match status" value="1"/>
</dbReference>
<dbReference type="Pfam" id="PF07047">
    <property type="entry name" value="OPA3"/>
    <property type="match status" value="1"/>
</dbReference>
<dbReference type="GO" id="GO:0019216">
    <property type="term" value="P:regulation of lipid metabolic process"/>
    <property type="evidence" value="ECO:0007669"/>
    <property type="project" value="TreeGrafter"/>
</dbReference>
<accession>A0AAW2KLI5</accession>
<evidence type="ECO:0000313" key="2">
    <source>
        <dbReference type="EMBL" id="KAL0306836.1"/>
    </source>
</evidence>
<proteinExistence type="predicted"/>
<dbReference type="EMBL" id="JACGWJ010000028">
    <property type="protein sequence ID" value="KAL0306836.1"/>
    <property type="molecule type" value="Genomic_DNA"/>
</dbReference>
<dbReference type="GO" id="GO:0005739">
    <property type="term" value="C:mitochondrion"/>
    <property type="evidence" value="ECO:0007669"/>
    <property type="project" value="TreeGrafter"/>
</dbReference>
<evidence type="ECO:0000256" key="1">
    <source>
        <dbReference type="SAM" id="Coils"/>
    </source>
</evidence>
<dbReference type="InterPro" id="IPR010754">
    <property type="entry name" value="OPA3-like"/>
</dbReference>